<evidence type="ECO:0000256" key="4">
    <source>
        <dbReference type="ARBA" id="ARBA00022801"/>
    </source>
</evidence>
<evidence type="ECO:0000256" key="2">
    <source>
        <dbReference type="ARBA" id="ARBA00022574"/>
    </source>
</evidence>
<evidence type="ECO:0000313" key="9">
    <source>
        <dbReference type="Proteomes" id="UP000799439"/>
    </source>
</evidence>
<sequence>MSARDTDGLAVTSLNLSLPPSCIAFSPIHHDHLIIGTYFLEQSSDDNTQKEVQAEPQTRKGSLILFRLVNGTLNELQTIPTPSGILDAAFSPHDPSILCAATSTGSLLFYRLAPSSTNSSLTLIPQHTLQPFPTSILILDLEHHPTNPSVIGTTLSTGATVLITTSAFSSAPEVTEIHSHALEAWTLAFSPCGNYIYSGADDASLSLTQLSSPTPSSFDLEAAPGTTLTDRRTHGAGVTAILPLRSSAEAHTLLTGSYDDHIRVLTMRPGRRAEVHAELDLGGGVWRLHLILCSTHGSGRTWTLLASCMYAGARVVRVHCEDWESLNGWTIEVLQKFEAHKSMNYGSDVQPVEGETKGKRTAVTSSFYDKLVCVWEVDASCMHKSGPGVDRTVDHG</sequence>
<dbReference type="GO" id="GO:0005737">
    <property type="term" value="C:cytoplasm"/>
    <property type="evidence" value="ECO:0007669"/>
    <property type="project" value="TreeGrafter"/>
</dbReference>
<dbReference type="PANTHER" id="PTHR46042:SF1">
    <property type="entry name" value="DIPHTHINE METHYLTRANSFERASE"/>
    <property type="match status" value="1"/>
</dbReference>
<evidence type="ECO:0000256" key="3">
    <source>
        <dbReference type="ARBA" id="ARBA00022737"/>
    </source>
</evidence>
<organism evidence="8 9">
    <name type="scientific">Myriangium duriaei CBS 260.36</name>
    <dbReference type="NCBI Taxonomy" id="1168546"/>
    <lineage>
        <taxon>Eukaryota</taxon>
        <taxon>Fungi</taxon>
        <taxon>Dikarya</taxon>
        <taxon>Ascomycota</taxon>
        <taxon>Pezizomycotina</taxon>
        <taxon>Dothideomycetes</taxon>
        <taxon>Dothideomycetidae</taxon>
        <taxon>Myriangiales</taxon>
        <taxon>Myriangiaceae</taxon>
        <taxon>Myriangium</taxon>
    </lineage>
</organism>
<dbReference type="Gene3D" id="2.130.10.10">
    <property type="entry name" value="YVTN repeat-like/Quinoprotein amine dehydrogenase"/>
    <property type="match status" value="1"/>
</dbReference>
<dbReference type="AlphaFoldDB" id="A0A9P4J374"/>
<keyword evidence="2" id="KW-0853">WD repeat</keyword>
<reference evidence="8" key="1">
    <citation type="journal article" date="2020" name="Stud. Mycol.">
        <title>101 Dothideomycetes genomes: a test case for predicting lifestyles and emergence of pathogens.</title>
        <authorList>
            <person name="Haridas S."/>
            <person name="Albert R."/>
            <person name="Binder M."/>
            <person name="Bloem J."/>
            <person name="Labutti K."/>
            <person name="Salamov A."/>
            <person name="Andreopoulos B."/>
            <person name="Baker S."/>
            <person name="Barry K."/>
            <person name="Bills G."/>
            <person name="Bluhm B."/>
            <person name="Cannon C."/>
            <person name="Castanera R."/>
            <person name="Culley D."/>
            <person name="Daum C."/>
            <person name="Ezra D."/>
            <person name="Gonzalez J."/>
            <person name="Henrissat B."/>
            <person name="Kuo A."/>
            <person name="Liang C."/>
            <person name="Lipzen A."/>
            <person name="Lutzoni F."/>
            <person name="Magnuson J."/>
            <person name="Mondo S."/>
            <person name="Nolan M."/>
            <person name="Ohm R."/>
            <person name="Pangilinan J."/>
            <person name="Park H.-J."/>
            <person name="Ramirez L."/>
            <person name="Alfaro M."/>
            <person name="Sun H."/>
            <person name="Tritt A."/>
            <person name="Yoshinaga Y."/>
            <person name="Zwiers L.-H."/>
            <person name="Turgeon B."/>
            <person name="Goodwin S."/>
            <person name="Spatafora J."/>
            <person name="Crous P."/>
            <person name="Grigoriev I."/>
        </authorList>
    </citation>
    <scope>NUCLEOTIDE SEQUENCE</scope>
    <source>
        <strain evidence="8">CBS 260.36</strain>
    </source>
</reference>
<dbReference type="InterPro" id="IPR036322">
    <property type="entry name" value="WD40_repeat_dom_sf"/>
</dbReference>
<keyword evidence="4" id="KW-0378">Hydrolase</keyword>
<dbReference type="Proteomes" id="UP000799439">
    <property type="component" value="Unassembled WGS sequence"/>
</dbReference>
<dbReference type="EMBL" id="ML996086">
    <property type="protein sequence ID" value="KAF2152627.1"/>
    <property type="molecule type" value="Genomic_DNA"/>
</dbReference>
<dbReference type="InterPro" id="IPR001680">
    <property type="entry name" value="WD40_rpt"/>
</dbReference>
<keyword evidence="3" id="KW-0677">Repeat</keyword>
<comment type="catalytic activity">
    <reaction evidence="7">
        <text>diphthine methyl ester-[translation elongation factor 2] + H2O = diphthine-[translation elongation factor 2] + methanol + H(+)</text>
        <dbReference type="Rhea" id="RHEA:42656"/>
        <dbReference type="Rhea" id="RHEA-COMP:10172"/>
        <dbReference type="Rhea" id="RHEA-COMP:10173"/>
        <dbReference type="ChEBI" id="CHEBI:15377"/>
        <dbReference type="ChEBI" id="CHEBI:15378"/>
        <dbReference type="ChEBI" id="CHEBI:17790"/>
        <dbReference type="ChEBI" id="CHEBI:79005"/>
        <dbReference type="ChEBI" id="CHEBI:82696"/>
        <dbReference type="EC" id="3.1.1.97"/>
    </reaction>
</comment>
<evidence type="ECO:0000256" key="1">
    <source>
        <dbReference type="ARBA" id="ARBA00005156"/>
    </source>
</evidence>
<protein>
    <recommendedName>
        <fullName evidence="6">methylated diphthine methylhydrolase</fullName>
        <ecNumber evidence="6">3.1.1.97</ecNumber>
    </recommendedName>
</protein>
<dbReference type="SMART" id="SM00320">
    <property type="entry name" value="WD40"/>
    <property type="match status" value="4"/>
</dbReference>
<dbReference type="PANTHER" id="PTHR46042">
    <property type="entry name" value="DIPHTHINE METHYLTRANSFERASE"/>
    <property type="match status" value="1"/>
</dbReference>
<comment type="caution">
    <text evidence="8">The sequence shown here is derived from an EMBL/GenBank/DDBJ whole genome shotgun (WGS) entry which is preliminary data.</text>
</comment>
<dbReference type="EC" id="3.1.1.97" evidence="6"/>
<evidence type="ECO:0000256" key="6">
    <source>
        <dbReference type="ARBA" id="ARBA00039131"/>
    </source>
</evidence>
<evidence type="ECO:0000256" key="5">
    <source>
        <dbReference type="ARBA" id="ARBA00038092"/>
    </source>
</evidence>
<comment type="pathway">
    <text evidence="1">Protein modification; peptidyl-diphthamide biosynthesis.</text>
</comment>
<dbReference type="InterPro" id="IPR015943">
    <property type="entry name" value="WD40/YVTN_repeat-like_dom_sf"/>
</dbReference>
<evidence type="ECO:0000313" key="8">
    <source>
        <dbReference type="EMBL" id="KAF2152627.1"/>
    </source>
</evidence>
<comment type="similarity">
    <text evidence="5">Belongs to the DPH7 family.</text>
</comment>
<dbReference type="GO" id="GO:0017183">
    <property type="term" value="P:protein histidyl modification to diphthamide"/>
    <property type="evidence" value="ECO:0007669"/>
    <property type="project" value="TreeGrafter"/>
</dbReference>
<dbReference type="Pfam" id="PF00400">
    <property type="entry name" value="WD40"/>
    <property type="match status" value="1"/>
</dbReference>
<keyword evidence="9" id="KW-1185">Reference proteome</keyword>
<gene>
    <name evidence="8" type="ORF">K461DRAFT_278865</name>
</gene>
<dbReference type="OrthoDB" id="1930760at2759"/>
<dbReference type="InterPro" id="IPR052415">
    <property type="entry name" value="Diphthine_MTase"/>
</dbReference>
<name>A0A9P4J374_9PEZI</name>
<evidence type="ECO:0000256" key="7">
    <source>
        <dbReference type="ARBA" id="ARBA00047551"/>
    </source>
</evidence>
<proteinExistence type="inferred from homology"/>
<accession>A0A9P4J374</accession>
<dbReference type="SUPFAM" id="SSF50978">
    <property type="entry name" value="WD40 repeat-like"/>
    <property type="match status" value="1"/>
</dbReference>
<dbReference type="GO" id="GO:0061685">
    <property type="term" value="F:diphthine methylesterase activity"/>
    <property type="evidence" value="ECO:0007669"/>
    <property type="project" value="UniProtKB-EC"/>
</dbReference>